<organism evidence="1">
    <name type="scientific">bioreactor metagenome</name>
    <dbReference type="NCBI Taxonomy" id="1076179"/>
    <lineage>
        <taxon>unclassified sequences</taxon>
        <taxon>metagenomes</taxon>
        <taxon>ecological metagenomes</taxon>
    </lineage>
</organism>
<protein>
    <submittedName>
        <fullName evidence="1">Uncharacterized protein</fullName>
    </submittedName>
</protein>
<dbReference type="EMBL" id="VSSQ01076696">
    <property type="protein sequence ID" value="MPN26970.1"/>
    <property type="molecule type" value="Genomic_DNA"/>
</dbReference>
<proteinExistence type="predicted"/>
<comment type="caution">
    <text evidence="1">The sequence shown here is derived from an EMBL/GenBank/DDBJ whole genome shotgun (WGS) entry which is preliminary data.</text>
</comment>
<name>A0A645GLD5_9ZZZZ</name>
<gene>
    <name evidence="1" type="ORF">SDC9_174397</name>
</gene>
<evidence type="ECO:0000313" key="1">
    <source>
        <dbReference type="EMBL" id="MPN26970.1"/>
    </source>
</evidence>
<sequence>MPELMPDDVLNRALRLWFLQYDEKEHYNAPVPWQADVGSF</sequence>
<dbReference type="AlphaFoldDB" id="A0A645GLD5"/>
<reference evidence="1" key="1">
    <citation type="submission" date="2019-08" db="EMBL/GenBank/DDBJ databases">
        <authorList>
            <person name="Kucharzyk K."/>
            <person name="Murdoch R.W."/>
            <person name="Higgins S."/>
            <person name="Loffler F."/>
        </authorList>
    </citation>
    <scope>NUCLEOTIDE SEQUENCE</scope>
</reference>
<accession>A0A645GLD5</accession>